<evidence type="ECO:0000256" key="2">
    <source>
        <dbReference type="ARBA" id="ARBA00022737"/>
    </source>
</evidence>
<dbReference type="EMBL" id="GDID01000728">
    <property type="protein sequence ID" value="JAP95878.1"/>
    <property type="molecule type" value="Transcribed_RNA"/>
</dbReference>
<protein>
    <submittedName>
        <fullName evidence="3">Leucine rich repeats-containing protein</fullName>
    </submittedName>
</protein>
<dbReference type="InterPro" id="IPR001611">
    <property type="entry name" value="Leu-rich_rpt"/>
</dbReference>
<evidence type="ECO:0000313" key="3">
    <source>
        <dbReference type="EMBL" id="JAP95878.1"/>
    </source>
</evidence>
<proteinExistence type="predicted"/>
<keyword evidence="1" id="KW-0433">Leucine-rich repeat</keyword>
<name>A0A146KIC0_9EUKA</name>
<dbReference type="PANTHER" id="PTHR45617">
    <property type="entry name" value="LEUCINE RICH REPEAT FAMILY PROTEIN"/>
    <property type="match status" value="1"/>
</dbReference>
<dbReference type="PROSITE" id="PS51450">
    <property type="entry name" value="LRR"/>
    <property type="match status" value="1"/>
</dbReference>
<dbReference type="AlphaFoldDB" id="A0A146KIC0"/>
<reference evidence="3" key="1">
    <citation type="submission" date="2015-07" db="EMBL/GenBank/DDBJ databases">
        <title>Adaptation to a free-living lifestyle via gene acquisitions in the diplomonad Trepomonas sp. PC1.</title>
        <authorList>
            <person name="Xu F."/>
            <person name="Jerlstrom-Hultqvist J."/>
            <person name="Kolisko M."/>
            <person name="Simpson A.G.B."/>
            <person name="Roger A.J."/>
            <person name="Svard S.G."/>
            <person name="Andersson J.O."/>
        </authorList>
    </citation>
    <scope>NUCLEOTIDE SEQUENCE</scope>
    <source>
        <strain evidence="3">PC1</strain>
    </source>
</reference>
<feature type="non-terminal residue" evidence="3">
    <location>
        <position position="1"/>
    </location>
</feature>
<keyword evidence="2" id="KW-0677">Repeat</keyword>
<organism evidence="3">
    <name type="scientific">Trepomonas sp. PC1</name>
    <dbReference type="NCBI Taxonomy" id="1076344"/>
    <lineage>
        <taxon>Eukaryota</taxon>
        <taxon>Metamonada</taxon>
        <taxon>Diplomonadida</taxon>
        <taxon>Hexamitidae</taxon>
        <taxon>Hexamitinae</taxon>
        <taxon>Trepomonas</taxon>
    </lineage>
</organism>
<dbReference type="InterPro" id="IPR032675">
    <property type="entry name" value="LRR_dom_sf"/>
</dbReference>
<dbReference type="PANTHER" id="PTHR45617:SF181">
    <property type="entry name" value="LP04042P"/>
    <property type="match status" value="1"/>
</dbReference>
<accession>A0A146KIC0</accession>
<dbReference type="Gene3D" id="3.80.10.10">
    <property type="entry name" value="Ribonuclease Inhibitor"/>
    <property type="match status" value="2"/>
</dbReference>
<sequence>SKLVAYLPNGTYDTDVQEIEQFTSANQLQSNAQQLNVIGSDLSSDLLQTVLDLPFLTVLAVKSSVIADFAISKPNFQLQVLKLQSCNLKEFPDLRQFPFLQHLSLDENQISQLCAVNLPELLQLSISKNNVSVISGCSFPLLKRLDVSENCLQQDDFALQTPKIVSVSAQSNKIAKLRNLTGVSTPFLQFLDLQHNDIDFESLKRLKSCKLLAELRISPQKTDLHFIRKNVLGELLARQDEVRAVGQNQFQDPFQNSSSFDKQVYEKQKKDAAQMIEVENLTACYVSQLLQQVLEVNGQHVNEQQITEYKNWICPRDENLAIGHIRCYE</sequence>
<dbReference type="SUPFAM" id="SSF52058">
    <property type="entry name" value="L domain-like"/>
    <property type="match status" value="1"/>
</dbReference>
<gene>
    <name evidence="3" type="ORF">TPC1_10977</name>
</gene>
<evidence type="ECO:0000256" key="1">
    <source>
        <dbReference type="ARBA" id="ARBA00022614"/>
    </source>
</evidence>